<dbReference type="InParanoid" id="G2XQV9"/>
<evidence type="ECO:0000313" key="5">
    <source>
        <dbReference type="Proteomes" id="UP000008177"/>
    </source>
</evidence>
<dbReference type="InterPro" id="IPR032567">
    <property type="entry name" value="RTL1-rel"/>
</dbReference>
<keyword evidence="1" id="KW-0479">Metal-binding</keyword>
<proteinExistence type="predicted"/>
<evidence type="ECO:0000259" key="3">
    <source>
        <dbReference type="PROSITE" id="PS50158"/>
    </source>
</evidence>
<dbReference type="PROSITE" id="PS50158">
    <property type="entry name" value="ZF_CCHC"/>
    <property type="match status" value="1"/>
</dbReference>
<feature type="region of interest" description="Disordered" evidence="2">
    <location>
        <begin position="420"/>
        <end position="461"/>
    </location>
</feature>
<feature type="domain" description="CCHC-type" evidence="3">
    <location>
        <begin position="26"/>
        <end position="41"/>
    </location>
</feature>
<keyword evidence="1" id="KW-0863">Zinc-finger</keyword>
<gene>
    <name evidence="4" type="ORF">BofuT4_P068620.1</name>
</gene>
<feature type="region of interest" description="Disordered" evidence="2">
    <location>
        <begin position="1"/>
        <end position="22"/>
    </location>
</feature>
<reference evidence="5" key="1">
    <citation type="journal article" date="2011" name="PLoS Genet.">
        <title>Genomic analysis of the necrotrophic fungal pathogens Sclerotinia sclerotiorum and Botrytis cinerea.</title>
        <authorList>
            <person name="Amselem J."/>
            <person name="Cuomo C.A."/>
            <person name="van Kan J.A."/>
            <person name="Viaud M."/>
            <person name="Benito E.P."/>
            <person name="Couloux A."/>
            <person name="Coutinho P.M."/>
            <person name="de Vries R.P."/>
            <person name="Dyer P.S."/>
            <person name="Fillinger S."/>
            <person name="Fournier E."/>
            <person name="Gout L."/>
            <person name="Hahn M."/>
            <person name="Kohn L."/>
            <person name="Lapalu N."/>
            <person name="Plummer K.M."/>
            <person name="Pradier J.M."/>
            <person name="Quevillon E."/>
            <person name="Sharon A."/>
            <person name="Simon A."/>
            <person name="ten Have A."/>
            <person name="Tudzynski B."/>
            <person name="Tudzynski P."/>
            <person name="Wincker P."/>
            <person name="Andrew M."/>
            <person name="Anthouard V."/>
            <person name="Beever R.E."/>
            <person name="Beffa R."/>
            <person name="Benoit I."/>
            <person name="Bouzid O."/>
            <person name="Brault B."/>
            <person name="Chen Z."/>
            <person name="Choquer M."/>
            <person name="Collemare J."/>
            <person name="Cotton P."/>
            <person name="Danchin E.G."/>
            <person name="Da Silva C."/>
            <person name="Gautier A."/>
            <person name="Giraud C."/>
            <person name="Giraud T."/>
            <person name="Gonzalez C."/>
            <person name="Grossetete S."/>
            <person name="Guldener U."/>
            <person name="Henrissat B."/>
            <person name="Howlett B.J."/>
            <person name="Kodira C."/>
            <person name="Kretschmer M."/>
            <person name="Lappartient A."/>
            <person name="Leroch M."/>
            <person name="Levis C."/>
            <person name="Mauceli E."/>
            <person name="Neuveglise C."/>
            <person name="Oeser B."/>
            <person name="Pearson M."/>
            <person name="Poulain J."/>
            <person name="Poussereau N."/>
            <person name="Quesneville H."/>
            <person name="Rascle C."/>
            <person name="Schumacher J."/>
            <person name="Segurens B."/>
            <person name="Sexton A."/>
            <person name="Silva E."/>
            <person name="Sirven C."/>
            <person name="Soanes D.M."/>
            <person name="Talbot N.J."/>
            <person name="Templeton M."/>
            <person name="Yandava C."/>
            <person name="Yarden O."/>
            <person name="Zeng Q."/>
            <person name="Rollins J.A."/>
            <person name="Lebrun M.H."/>
            <person name="Dickman M."/>
        </authorList>
    </citation>
    <scope>NUCLEOTIDE SEQUENCE [LARGE SCALE GENOMIC DNA]</scope>
    <source>
        <strain evidence="5">T4</strain>
    </source>
</reference>
<dbReference type="AlphaFoldDB" id="G2XQV9"/>
<dbReference type="SMART" id="SM00343">
    <property type="entry name" value="ZnF_C2HC"/>
    <property type="match status" value="1"/>
</dbReference>
<feature type="compositionally biased region" description="Polar residues" evidence="2">
    <location>
        <begin position="426"/>
        <end position="454"/>
    </location>
</feature>
<dbReference type="Gene3D" id="2.40.70.10">
    <property type="entry name" value="Acid Proteases"/>
    <property type="match status" value="1"/>
</dbReference>
<dbReference type="Pfam" id="PF13650">
    <property type="entry name" value="Asp_protease_2"/>
    <property type="match status" value="1"/>
</dbReference>
<protein>
    <recommendedName>
        <fullName evidence="3">CCHC-type domain-containing protein</fullName>
    </recommendedName>
</protein>
<dbReference type="InterPro" id="IPR021109">
    <property type="entry name" value="Peptidase_aspartic_dom_sf"/>
</dbReference>
<evidence type="ECO:0000256" key="1">
    <source>
        <dbReference type="PROSITE-ProRule" id="PRU00047"/>
    </source>
</evidence>
<dbReference type="HOGENOM" id="CLU_572361_0_0_1"/>
<dbReference type="PANTHER" id="PTHR15503">
    <property type="entry name" value="LDOC1 RELATED"/>
    <property type="match status" value="1"/>
</dbReference>
<evidence type="ECO:0000313" key="4">
    <source>
        <dbReference type="EMBL" id="CCD33646.1"/>
    </source>
</evidence>
<dbReference type="InterPro" id="IPR036875">
    <property type="entry name" value="Znf_CCHC_sf"/>
</dbReference>
<dbReference type="EMBL" id="FQ790253">
    <property type="protein sequence ID" value="CCD33646.1"/>
    <property type="molecule type" value="Genomic_DNA"/>
</dbReference>
<dbReference type="SUPFAM" id="SSF50630">
    <property type="entry name" value="Acid proteases"/>
    <property type="match status" value="1"/>
</dbReference>
<dbReference type="PANTHER" id="PTHR15503:SF22">
    <property type="entry name" value="TRANSPOSON TY3-I GAG POLYPROTEIN"/>
    <property type="match status" value="1"/>
</dbReference>
<name>G2XQV9_BOTF4</name>
<feature type="compositionally biased region" description="Basic and acidic residues" evidence="2">
    <location>
        <begin position="1"/>
        <end position="17"/>
    </location>
</feature>
<sequence>MELDATHHKSGNDDPEKKRRRENNLCFECGKAGHRAAECRSKKTGGKKGNFRNKFGKGQLNATFTPQLCAVSMTELATPPPAYEEELEEEEVEGLSWVNRDPQLGESWSIREIDQWNRRIWRFENTDEGTINYDLSVADAEEGESYEVQYVDQHRILWFGITTNTSFVERISEEHLEWPGQGELWEVFYYHTSENNEDQTLFLCRKVGEEYRVQAQAILPPPVVGTVMRVTRGTCRYTLWKDLLDDKTRSGTNAVYLGEEEPRRVTLEDEITQNNENEQITPQLNATGQAGQIYCRVKINGQIQQAMIDSGATGNFIAPEAAKYLGVPLQKKQNPYQLQLVDGQLAGSDGNVSQETRPVRMNMTQHSEVIQLDVVPLGQQQIILGMPWLKAHNPRIDWSQGTVAFDQCKDGHDDTFKASARRNTRQGELNANNTGDYTSSTNAEANDTAGNRNQGKGAYDTRTVQEVRTCFQRTRDP</sequence>
<dbReference type="GO" id="GO:0003676">
    <property type="term" value="F:nucleic acid binding"/>
    <property type="evidence" value="ECO:0007669"/>
    <property type="project" value="InterPro"/>
</dbReference>
<dbReference type="STRING" id="999810.G2XQV9"/>
<dbReference type="Proteomes" id="UP000008177">
    <property type="component" value="Unplaced contigs"/>
</dbReference>
<dbReference type="GO" id="GO:0008270">
    <property type="term" value="F:zinc ion binding"/>
    <property type="evidence" value="ECO:0007669"/>
    <property type="project" value="UniProtKB-KW"/>
</dbReference>
<dbReference type="Pfam" id="PF00098">
    <property type="entry name" value="zf-CCHC"/>
    <property type="match status" value="1"/>
</dbReference>
<organism evidence="4 5">
    <name type="scientific">Botryotinia fuckeliana (strain T4)</name>
    <name type="common">Noble rot fungus</name>
    <name type="synonym">Botrytis cinerea</name>
    <dbReference type="NCBI Taxonomy" id="999810"/>
    <lineage>
        <taxon>Eukaryota</taxon>
        <taxon>Fungi</taxon>
        <taxon>Dikarya</taxon>
        <taxon>Ascomycota</taxon>
        <taxon>Pezizomycotina</taxon>
        <taxon>Leotiomycetes</taxon>
        <taxon>Helotiales</taxon>
        <taxon>Sclerotiniaceae</taxon>
        <taxon>Botrytis</taxon>
    </lineage>
</organism>
<dbReference type="InterPro" id="IPR001878">
    <property type="entry name" value="Znf_CCHC"/>
</dbReference>
<accession>G2XQV9</accession>
<dbReference type="SUPFAM" id="SSF57756">
    <property type="entry name" value="Retrovirus zinc finger-like domains"/>
    <property type="match status" value="1"/>
</dbReference>
<keyword evidence="1" id="KW-0862">Zinc</keyword>
<evidence type="ECO:0000256" key="2">
    <source>
        <dbReference type="SAM" id="MobiDB-lite"/>
    </source>
</evidence>
<dbReference type="CDD" id="cd00303">
    <property type="entry name" value="retropepsin_like"/>
    <property type="match status" value="1"/>
</dbReference>